<dbReference type="PANTHER" id="PTHR43305:SF1">
    <property type="entry name" value="FAMILY N-ACETYLTRANSFERASE, PUTATIVE (AFU_ORTHOLOGUE AFUA_2G01380)-RELATED"/>
    <property type="match status" value="1"/>
</dbReference>
<evidence type="ECO:0000313" key="2">
    <source>
        <dbReference type="EMBL" id="RAV99431.1"/>
    </source>
</evidence>
<accession>A0A364XYN3</accession>
<dbReference type="EMBL" id="QMFY01000011">
    <property type="protein sequence ID" value="RAV99431.1"/>
    <property type="molecule type" value="Genomic_DNA"/>
</dbReference>
<evidence type="ECO:0000259" key="1">
    <source>
        <dbReference type="PROSITE" id="PS51186"/>
    </source>
</evidence>
<dbReference type="InterPro" id="IPR016181">
    <property type="entry name" value="Acyl_CoA_acyltransferase"/>
</dbReference>
<dbReference type="Pfam" id="PF00583">
    <property type="entry name" value="Acetyltransf_1"/>
    <property type="match status" value="1"/>
</dbReference>
<keyword evidence="2" id="KW-0808">Transferase</keyword>
<proteinExistence type="predicted"/>
<dbReference type="Proteomes" id="UP000251889">
    <property type="component" value="Unassembled WGS sequence"/>
</dbReference>
<reference evidence="2 3" key="1">
    <citation type="submission" date="2018-06" db="EMBL/GenBank/DDBJ databases">
        <title>Chryseolinea flavus sp. nov., a member of the phylum Bacteroidetes isolated from soil.</title>
        <authorList>
            <person name="Li Y."/>
            <person name="Wang J."/>
        </authorList>
    </citation>
    <scope>NUCLEOTIDE SEQUENCE [LARGE SCALE GENOMIC DNA]</scope>
    <source>
        <strain evidence="2 3">SDU1-6</strain>
    </source>
</reference>
<dbReference type="InterPro" id="IPR000182">
    <property type="entry name" value="GNAT_dom"/>
</dbReference>
<dbReference type="Gene3D" id="3.40.630.30">
    <property type="match status" value="1"/>
</dbReference>
<evidence type="ECO:0000313" key="3">
    <source>
        <dbReference type="Proteomes" id="UP000251889"/>
    </source>
</evidence>
<organism evidence="2 3">
    <name type="scientific">Pseudochryseolinea flava</name>
    <dbReference type="NCBI Taxonomy" id="2059302"/>
    <lineage>
        <taxon>Bacteria</taxon>
        <taxon>Pseudomonadati</taxon>
        <taxon>Bacteroidota</taxon>
        <taxon>Cytophagia</taxon>
        <taxon>Cytophagales</taxon>
        <taxon>Fulvivirgaceae</taxon>
        <taxon>Pseudochryseolinea</taxon>
    </lineage>
</organism>
<gene>
    <name evidence="2" type="ORF">DQQ10_19625</name>
</gene>
<keyword evidence="3" id="KW-1185">Reference proteome</keyword>
<dbReference type="CDD" id="cd04301">
    <property type="entry name" value="NAT_SF"/>
    <property type="match status" value="1"/>
</dbReference>
<dbReference type="PANTHER" id="PTHR43305">
    <property type="entry name" value="FAMILY N-ACETYLTRANSFERASE, PUTATIVE (AFU_ORTHOLOGUE AFUA_2G01380)-RELATED"/>
    <property type="match status" value="1"/>
</dbReference>
<feature type="domain" description="N-acetyltransferase" evidence="1">
    <location>
        <begin position="12"/>
        <end position="161"/>
    </location>
</feature>
<dbReference type="InterPro" id="IPR052777">
    <property type="entry name" value="Acetyltransferase_Enz"/>
</dbReference>
<dbReference type="GO" id="GO:0016747">
    <property type="term" value="F:acyltransferase activity, transferring groups other than amino-acyl groups"/>
    <property type="evidence" value="ECO:0007669"/>
    <property type="project" value="InterPro"/>
</dbReference>
<protein>
    <submittedName>
        <fullName evidence="2">GNAT family N-acetyltransferase</fullName>
    </submittedName>
</protein>
<sequence>MEKHVTTTHVSIRVEDYISFHQPWFEKLNRAWIEEHFWMEPIDFQVLQHPEEYIIAHGGAILMAYVDKEIAGTVALKYVQEGVYEFTKMAVDEKFRGMKVGQALAEAAILKAKSKGARKIILYSSTKLKPALALYRKIGFVDVPVDGPYKRSDVKMELSLFEL</sequence>
<dbReference type="AlphaFoldDB" id="A0A364XYN3"/>
<dbReference type="PROSITE" id="PS51186">
    <property type="entry name" value="GNAT"/>
    <property type="match status" value="1"/>
</dbReference>
<dbReference type="OrthoDB" id="1431064at2"/>
<dbReference type="SUPFAM" id="SSF55729">
    <property type="entry name" value="Acyl-CoA N-acyltransferases (Nat)"/>
    <property type="match status" value="1"/>
</dbReference>
<name>A0A364XYN3_9BACT</name>
<dbReference type="RefSeq" id="WP_112748620.1">
    <property type="nucleotide sequence ID" value="NZ_QMFY01000011.1"/>
</dbReference>
<comment type="caution">
    <text evidence="2">The sequence shown here is derived from an EMBL/GenBank/DDBJ whole genome shotgun (WGS) entry which is preliminary data.</text>
</comment>